<evidence type="ECO:0000256" key="2">
    <source>
        <dbReference type="ARBA" id="ARBA00008807"/>
    </source>
</evidence>
<feature type="transmembrane region" description="Helical" evidence="9">
    <location>
        <begin position="199"/>
        <end position="220"/>
    </location>
</feature>
<keyword evidence="5" id="KW-0571">Peptide transport</keyword>
<comment type="similarity">
    <text evidence="2">Belongs to the oligopeptide OPT transporter family.</text>
</comment>
<protein>
    <recommendedName>
        <fullName evidence="12">OPT family small oligopeptide transporter</fullName>
    </recommendedName>
</protein>
<keyword evidence="4 9" id="KW-0812">Transmembrane</keyword>
<evidence type="ECO:0008006" key="12">
    <source>
        <dbReference type="Google" id="ProtNLM"/>
    </source>
</evidence>
<name>A0ABR3PI98_9PEZI</name>
<organism evidence="10 11">
    <name type="scientific">Neodothiora populina</name>
    <dbReference type="NCBI Taxonomy" id="2781224"/>
    <lineage>
        <taxon>Eukaryota</taxon>
        <taxon>Fungi</taxon>
        <taxon>Dikarya</taxon>
        <taxon>Ascomycota</taxon>
        <taxon>Pezizomycotina</taxon>
        <taxon>Dothideomycetes</taxon>
        <taxon>Dothideomycetidae</taxon>
        <taxon>Dothideales</taxon>
        <taxon>Dothioraceae</taxon>
        <taxon>Neodothiora</taxon>
    </lineage>
</organism>
<feature type="transmembrane region" description="Helical" evidence="9">
    <location>
        <begin position="487"/>
        <end position="509"/>
    </location>
</feature>
<accession>A0ABR3PI98</accession>
<evidence type="ECO:0000256" key="6">
    <source>
        <dbReference type="ARBA" id="ARBA00022927"/>
    </source>
</evidence>
<evidence type="ECO:0000256" key="7">
    <source>
        <dbReference type="ARBA" id="ARBA00022989"/>
    </source>
</evidence>
<feature type="transmembrane region" description="Helical" evidence="9">
    <location>
        <begin position="717"/>
        <end position="741"/>
    </location>
</feature>
<evidence type="ECO:0000313" key="10">
    <source>
        <dbReference type="EMBL" id="KAL1305749.1"/>
    </source>
</evidence>
<evidence type="ECO:0000256" key="1">
    <source>
        <dbReference type="ARBA" id="ARBA00004141"/>
    </source>
</evidence>
<dbReference type="InterPro" id="IPR004813">
    <property type="entry name" value="OPT"/>
</dbReference>
<dbReference type="Pfam" id="PF03169">
    <property type="entry name" value="OPT"/>
    <property type="match status" value="1"/>
</dbReference>
<evidence type="ECO:0000256" key="9">
    <source>
        <dbReference type="SAM" id="Phobius"/>
    </source>
</evidence>
<evidence type="ECO:0000256" key="3">
    <source>
        <dbReference type="ARBA" id="ARBA00022448"/>
    </source>
</evidence>
<evidence type="ECO:0000256" key="5">
    <source>
        <dbReference type="ARBA" id="ARBA00022856"/>
    </source>
</evidence>
<evidence type="ECO:0000256" key="4">
    <source>
        <dbReference type="ARBA" id="ARBA00022692"/>
    </source>
</evidence>
<dbReference type="NCBIfam" id="TIGR00727">
    <property type="entry name" value="ISP4_OPT"/>
    <property type="match status" value="1"/>
</dbReference>
<evidence type="ECO:0000256" key="8">
    <source>
        <dbReference type="ARBA" id="ARBA00023136"/>
    </source>
</evidence>
<feature type="transmembrane region" description="Helical" evidence="9">
    <location>
        <begin position="568"/>
        <end position="592"/>
    </location>
</feature>
<gene>
    <name evidence="10" type="ORF">AAFC00_007330</name>
</gene>
<feature type="transmembrane region" description="Helical" evidence="9">
    <location>
        <begin position="259"/>
        <end position="292"/>
    </location>
</feature>
<comment type="subcellular location">
    <subcellularLocation>
        <location evidence="1">Membrane</location>
        <topology evidence="1">Multi-pass membrane protein</topology>
    </subcellularLocation>
</comment>
<reference evidence="10 11" key="1">
    <citation type="submission" date="2024-07" db="EMBL/GenBank/DDBJ databases">
        <title>Draft sequence of the Neodothiora populina.</title>
        <authorList>
            <person name="Drown D.D."/>
            <person name="Schuette U.S."/>
            <person name="Buechlein A.B."/>
            <person name="Rusch D.R."/>
            <person name="Winton L.W."/>
            <person name="Adams G.A."/>
        </authorList>
    </citation>
    <scope>NUCLEOTIDE SEQUENCE [LARGE SCALE GENOMIC DNA]</scope>
    <source>
        <strain evidence="10 11">CPC 39397</strain>
    </source>
</reference>
<dbReference type="GeneID" id="95981029"/>
<evidence type="ECO:0000313" key="11">
    <source>
        <dbReference type="Proteomes" id="UP001562354"/>
    </source>
</evidence>
<keyword evidence="3" id="KW-0813">Transport</keyword>
<comment type="caution">
    <text evidence="10">The sequence shown here is derived from an EMBL/GenBank/DDBJ whole genome shotgun (WGS) entry which is preliminary data.</text>
</comment>
<feature type="transmembrane region" description="Helical" evidence="9">
    <location>
        <begin position="89"/>
        <end position="107"/>
    </location>
</feature>
<sequence>MPAIEVSANRPDGDVEVGKDDKNIYTAYEAADKHAGEVNNLTETEATELAIEEIDKEYSIDSDNSPFAEVRANVPNTDDPTIPVSTLRAWLIGIVFTTLGSGINQFFSMRYPSVTISSIVAQLLAYPIGCFLANILPLKTIKIFGRWDFVINTDRKFNMKEHTIITVMSNLSFGASWATDVIQAQKAFYGFDVPVGYQILLGLTMQLFGLGLAGLAYRFIVEPPQMIWPSTLANAALFQTLHSQANPIANGWRISRYRFFIYVFAAGFCWYWFPAFIFTGLSTFAFICWAAPNNTVVNNLFGMTTGLGYLPTTFDWSQIAYNGSPLVVPFWAQANVFAGFFTFIAVVAPILYYTNVWYSAYMPLSGSDTYDNTGAVYNATRIVDAAGNLLPDEYAKYSPIFMPVTFAMGYGISFAIMTAVPVHIFLYFYKDIWQAFRGKQRKDVHARMMDETYRDVPWWWYATMIMVVLVVTIVVQEVYHTEMPVWAVFLAFGMALFYLIPTGTVYAMANLTTNVLTVLGEIISGYLLPGKPVVMLLFKFYAYTGLSQAMIYSSDMKLGLYMKIPKRTLFAAQVVGCIWGTLCQNAVLLWMLGNVDDICSSDQPNGYTCPQGRVNFNSSIIWGAIGPARMYSIGKMYSGLLHLFWLGALLPVITFFLTKRFPNNKFLRAINWPLFFAGTANVPPATGINYTSAFAVSFIFNRWIKGKYAQWWAKYNYVLSAALDSGVAVAGVIIFFCVTFPGGKLSWWGNNVSSTTVDGKGTSWYTIPVNGTFGPSTW</sequence>
<feature type="transmembrane region" description="Helical" evidence="9">
    <location>
        <begin position="639"/>
        <end position="658"/>
    </location>
</feature>
<keyword evidence="11" id="KW-1185">Reference proteome</keyword>
<feature type="transmembrane region" description="Helical" evidence="9">
    <location>
        <begin position="162"/>
        <end position="179"/>
    </location>
</feature>
<feature type="transmembrane region" description="Helical" evidence="9">
    <location>
        <begin position="458"/>
        <end position="475"/>
    </location>
</feature>
<keyword evidence="7 9" id="KW-1133">Transmembrane helix</keyword>
<feature type="transmembrane region" description="Helical" evidence="9">
    <location>
        <begin position="406"/>
        <end position="429"/>
    </location>
</feature>
<dbReference type="InterPro" id="IPR004648">
    <property type="entry name" value="Oligpept_transpt"/>
</dbReference>
<dbReference type="PANTHER" id="PTHR22601">
    <property type="entry name" value="ISP4 LIKE PROTEIN"/>
    <property type="match status" value="1"/>
</dbReference>
<dbReference type="Proteomes" id="UP001562354">
    <property type="component" value="Unassembled WGS sequence"/>
</dbReference>
<dbReference type="NCBIfam" id="TIGR00728">
    <property type="entry name" value="OPT_sfam"/>
    <property type="match status" value="1"/>
</dbReference>
<dbReference type="EMBL" id="JBFMKM010000006">
    <property type="protein sequence ID" value="KAL1305749.1"/>
    <property type="molecule type" value="Genomic_DNA"/>
</dbReference>
<proteinExistence type="inferred from homology"/>
<feature type="transmembrane region" description="Helical" evidence="9">
    <location>
        <begin position="119"/>
        <end position="141"/>
    </location>
</feature>
<keyword evidence="8 9" id="KW-0472">Membrane</keyword>
<feature type="transmembrane region" description="Helical" evidence="9">
    <location>
        <begin position="330"/>
        <end position="353"/>
    </location>
</feature>
<dbReference type="RefSeq" id="XP_069202022.1">
    <property type="nucleotide sequence ID" value="XM_069347419.1"/>
</dbReference>
<keyword evidence="6" id="KW-0653">Protein transport</keyword>